<evidence type="ECO:0000256" key="11">
    <source>
        <dbReference type="ARBA" id="ARBA00023211"/>
    </source>
</evidence>
<keyword evidence="11" id="KW-0464">Manganese</keyword>
<organism evidence="15 16">
    <name type="scientific">Marivirga lumbricoides</name>
    <dbReference type="NCBI Taxonomy" id="1046115"/>
    <lineage>
        <taxon>Bacteria</taxon>
        <taxon>Pseudomonadati</taxon>
        <taxon>Bacteroidota</taxon>
        <taxon>Cytophagia</taxon>
        <taxon>Cytophagales</taxon>
        <taxon>Marivirgaceae</taxon>
        <taxon>Marivirga</taxon>
    </lineage>
</organism>
<keyword evidence="9" id="KW-0010">Activator</keyword>
<keyword evidence="16" id="KW-1185">Reference proteome</keyword>
<dbReference type="Gene3D" id="2.30.30.90">
    <property type="match status" value="1"/>
</dbReference>
<accession>A0ABQ1N8S6</accession>
<feature type="domain" description="HTH dtxR-type" evidence="14">
    <location>
        <begin position="1"/>
        <end position="63"/>
    </location>
</feature>
<dbReference type="InterPro" id="IPR022687">
    <property type="entry name" value="HTH_DTXR"/>
</dbReference>
<comment type="subcellular location">
    <subcellularLocation>
        <location evidence="1">Cytoplasm</location>
    </subcellularLocation>
</comment>
<dbReference type="InterPro" id="IPR038157">
    <property type="entry name" value="FeoA_core_dom"/>
</dbReference>
<keyword evidence="5" id="KW-0963">Cytoplasm</keyword>
<dbReference type="Pfam" id="PF04023">
    <property type="entry name" value="FeoA"/>
    <property type="match status" value="1"/>
</dbReference>
<evidence type="ECO:0000256" key="12">
    <source>
        <dbReference type="ARBA" id="ARBA00025185"/>
    </source>
</evidence>
<dbReference type="PANTHER" id="PTHR33238">
    <property type="entry name" value="IRON (METAL) DEPENDENT REPRESSOR, DTXR FAMILY"/>
    <property type="match status" value="1"/>
</dbReference>
<dbReference type="InterPro" id="IPR036421">
    <property type="entry name" value="Fe_dep_repressor_sf"/>
</dbReference>
<evidence type="ECO:0000256" key="6">
    <source>
        <dbReference type="ARBA" id="ARBA00022491"/>
    </source>
</evidence>
<evidence type="ECO:0000256" key="2">
    <source>
        <dbReference type="ARBA" id="ARBA00007871"/>
    </source>
</evidence>
<comment type="similarity">
    <text evidence="2">Belongs to the DtxR/MntR family.</text>
</comment>
<evidence type="ECO:0000256" key="8">
    <source>
        <dbReference type="ARBA" id="ARBA00023125"/>
    </source>
</evidence>
<dbReference type="InterPro" id="IPR036390">
    <property type="entry name" value="WH_DNA-bd_sf"/>
</dbReference>
<keyword evidence="7" id="KW-0805">Transcription regulation</keyword>
<evidence type="ECO:0000256" key="7">
    <source>
        <dbReference type="ARBA" id="ARBA00023015"/>
    </source>
</evidence>
<evidence type="ECO:0000313" key="15">
    <source>
        <dbReference type="EMBL" id="GGC54677.1"/>
    </source>
</evidence>
<dbReference type="SMART" id="SM00529">
    <property type="entry name" value="HTH_DTXR"/>
    <property type="match status" value="1"/>
</dbReference>
<dbReference type="PROSITE" id="PS50944">
    <property type="entry name" value="HTH_DTXR"/>
    <property type="match status" value="1"/>
</dbReference>
<dbReference type="Pfam" id="PF01325">
    <property type="entry name" value="Fe_dep_repress"/>
    <property type="match status" value="1"/>
</dbReference>
<dbReference type="Gene3D" id="1.10.10.10">
    <property type="entry name" value="Winged helix-like DNA-binding domain superfamily/Winged helix DNA-binding domain"/>
    <property type="match status" value="1"/>
</dbReference>
<keyword evidence="10" id="KW-0804">Transcription</keyword>
<keyword evidence="6" id="KW-0678">Repressor</keyword>
<dbReference type="RefSeq" id="WP_188467643.1">
    <property type="nucleotide sequence ID" value="NZ_BAABHU010000020.1"/>
</dbReference>
<evidence type="ECO:0000256" key="4">
    <source>
        <dbReference type="ARBA" id="ARBA00022386"/>
    </source>
</evidence>
<evidence type="ECO:0000256" key="3">
    <source>
        <dbReference type="ARBA" id="ARBA00011738"/>
    </source>
</evidence>
<dbReference type="SUPFAM" id="SSF47979">
    <property type="entry name" value="Iron-dependent repressor protein, dimerization domain"/>
    <property type="match status" value="1"/>
</dbReference>
<comment type="caution">
    <text evidence="15">The sequence shown here is derived from an EMBL/GenBank/DDBJ whole genome shotgun (WGS) entry which is preliminary data.</text>
</comment>
<evidence type="ECO:0000256" key="1">
    <source>
        <dbReference type="ARBA" id="ARBA00004496"/>
    </source>
</evidence>
<evidence type="ECO:0000256" key="13">
    <source>
        <dbReference type="ARBA" id="ARBA00032593"/>
    </source>
</evidence>
<protein>
    <recommendedName>
        <fullName evidence="4">Transcriptional regulator MntR</fullName>
    </recommendedName>
    <alternativeName>
        <fullName evidence="13">Manganese transport regulator</fullName>
    </alternativeName>
</protein>
<dbReference type="Proteomes" id="UP000636010">
    <property type="component" value="Unassembled WGS sequence"/>
</dbReference>
<evidence type="ECO:0000259" key="14">
    <source>
        <dbReference type="PROSITE" id="PS50944"/>
    </source>
</evidence>
<comment type="subunit">
    <text evidence="3">Homodimer.</text>
</comment>
<dbReference type="PANTHER" id="PTHR33238:SF11">
    <property type="entry name" value="TRANSCRIPTIONAL REGULATOR MNTR"/>
    <property type="match status" value="1"/>
</dbReference>
<reference evidence="16" key="1">
    <citation type="journal article" date="2019" name="Int. J. Syst. Evol. Microbiol.">
        <title>The Global Catalogue of Microorganisms (GCM) 10K type strain sequencing project: providing services to taxonomists for standard genome sequencing and annotation.</title>
        <authorList>
            <consortium name="The Broad Institute Genomics Platform"/>
            <consortium name="The Broad Institute Genome Sequencing Center for Infectious Disease"/>
            <person name="Wu L."/>
            <person name="Ma J."/>
        </authorList>
    </citation>
    <scope>NUCLEOTIDE SEQUENCE [LARGE SCALE GENOMIC DNA]</scope>
    <source>
        <strain evidence="16">CGMCC 1.10832</strain>
    </source>
</reference>
<comment type="function">
    <text evidence="12">In the presence of manganese, represses expression of mntH and mntS. Up-regulates expression of mntP.</text>
</comment>
<name>A0ABQ1N8S6_9BACT</name>
<dbReference type="InterPro" id="IPR050536">
    <property type="entry name" value="DtxR_MntR_Metal-Reg"/>
</dbReference>
<gene>
    <name evidence="15" type="primary">sirR</name>
    <name evidence="15" type="ORF">GCM10011506_45390</name>
</gene>
<evidence type="ECO:0000313" key="16">
    <source>
        <dbReference type="Proteomes" id="UP000636010"/>
    </source>
</evidence>
<evidence type="ECO:0000256" key="10">
    <source>
        <dbReference type="ARBA" id="ARBA00023163"/>
    </source>
</evidence>
<dbReference type="Pfam" id="PF02742">
    <property type="entry name" value="Fe_dep_repr_C"/>
    <property type="match status" value="1"/>
</dbReference>
<dbReference type="SUPFAM" id="SSF46785">
    <property type="entry name" value="Winged helix' DNA-binding domain"/>
    <property type="match status" value="1"/>
</dbReference>
<keyword evidence="8" id="KW-0238">DNA-binding</keyword>
<evidence type="ECO:0000256" key="9">
    <source>
        <dbReference type="ARBA" id="ARBA00023159"/>
    </source>
</evidence>
<evidence type="ECO:0000256" key="5">
    <source>
        <dbReference type="ARBA" id="ARBA00022490"/>
    </source>
</evidence>
<dbReference type="EMBL" id="BMEC01000020">
    <property type="protein sequence ID" value="GGC54677.1"/>
    <property type="molecule type" value="Genomic_DNA"/>
</dbReference>
<dbReference type="Gene3D" id="1.10.60.10">
    <property type="entry name" value="Iron dependent repressor, metal binding and dimerisation domain"/>
    <property type="match status" value="1"/>
</dbReference>
<dbReference type="InterPro" id="IPR007167">
    <property type="entry name" value="Fe-transptr_FeoA-like"/>
</dbReference>
<proteinExistence type="inferred from homology"/>
<dbReference type="InterPro" id="IPR036388">
    <property type="entry name" value="WH-like_DNA-bd_sf"/>
</dbReference>
<dbReference type="InterPro" id="IPR001367">
    <property type="entry name" value="Fe_dep_repressor"/>
</dbReference>
<sequence length="219" mass="24796">MGSQTEENYLKALYKLSDEEGKISVSELSSTLNVSIPTANSMVKKMDAHGWLRYEKYRPLTITPKGKQVASMIIRKHRLTEMFLVEQMGFSWESVHEIAEQVEHVNSEAFFDRMDEILGFPKFDPHGSPIPDKNGKTEQLDLIKLSECKMGEIVTLSALSNSDKNFLEYLNSRSLSLGVQLKVIAKEAFDGSITVSYSNHDKEVLSKKVCDSLMVEKLR</sequence>
<dbReference type="InterPro" id="IPR022689">
    <property type="entry name" value="Iron_dep_repressor"/>
</dbReference>